<keyword evidence="2" id="KW-1185">Reference proteome</keyword>
<dbReference type="EMBL" id="CM002924">
    <property type="protein sequence ID" value="KGN59654.1"/>
    <property type="molecule type" value="Genomic_DNA"/>
</dbReference>
<dbReference type="AlphaFoldDB" id="A0A0A0LFG5"/>
<dbReference type="eggNOG" id="KOG4197">
    <property type="taxonomic scope" value="Eukaryota"/>
</dbReference>
<protein>
    <submittedName>
        <fullName evidence="1">Uncharacterized protein</fullName>
    </submittedName>
</protein>
<reference evidence="1 2" key="2">
    <citation type="journal article" date="2009" name="PLoS ONE">
        <title>An integrated genetic and cytogenetic map of the cucumber genome.</title>
        <authorList>
            <person name="Ren Y."/>
            <person name="Zhang Z."/>
            <person name="Liu J."/>
            <person name="Staub J.E."/>
            <person name="Han Y."/>
            <person name="Cheng Z."/>
            <person name="Li X."/>
            <person name="Lu J."/>
            <person name="Miao H."/>
            <person name="Kang H."/>
            <person name="Xie B."/>
            <person name="Gu X."/>
            <person name="Wang X."/>
            <person name="Du Y."/>
            <person name="Jin W."/>
            <person name="Huang S."/>
        </authorList>
    </citation>
    <scope>NUCLEOTIDE SEQUENCE [LARGE SCALE GENOMIC DNA]</scope>
    <source>
        <strain evidence="2">cv. 9930</strain>
    </source>
</reference>
<organism evidence="1 2">
    <name type="scientific">Cucumis sativus</name>
    <name type="common">Cucumber</name>
    <dbReference type="NCBI Taxonomy" id="3659"/>
    <lineage>
        <taxon>Eukaryota</taxon>
        <taxon>Viridiplantae</taxon>
        <taxon>Streptophyta</taxon>
        <taxon>Embryophyta</taxon>
        <taxon>Tracheophyta</taxon>
        <taxon>Spermatophyta</taxon>
        <taxon>Magnoliopsida</taxon>
        <taxon>eudicotyledons</taxon>
        <taxon>Gunneridae</taxon>
        <taxon>Pentapetalae</taxon>
        <taxon>rosids</taxon>
        <taxon>fabids</taxon>
        <taxon>Cucurbitales</taxon>
        <taxon>Cucurbitaceae</taxon>
        <taxon>Benincaseae</taxon>
        <taxon>Cucumis</taxon>
    </lineage>
</organism>
<reference evidence="1 2" key="1">
    <citation type="journal article" date="2009" name="Nat. Genet.">
        <title>The genome of the cucumber, Cucumis sativus L.</title>
        <authorList>
            <person name="Huang S."/>
            <person name="Li R."/>
            <person name="Zhang Z."/>
            <person name="Li L."/>
            <person name="Gu X."/>
            <person name="Fan W."/>
            <person name="Lucas W.J."/>
            <person name="Wang X."/>
            <person name="Xie B."/>
            <person name="Ni P."/>
            <person name="Ren Y."/>
            <person name="Zhu H."/>
            <person name="Li J."/>
            <person name="Lin K."/>
            <person name="Jin W."/>
            <person name="Fei Z."/>
            <person name="Li G."/>
            <person name="Staub J."/>
            <person name="Kilian A."/>
            <person name="van der Vossen E.A."/>
            <person name="Wu Y."/>
            <person name="Guo J."/>
            <person name="He J."/>
            <person name="Jia Z."/>
            <person name="Ren Y."/>
            <person name="Tian G."/>
            <person name="Lu Y."/>
            <person name="Ruan J."/>
            <person name="Qian W."/>
            <person name="Wang M."/>
            <person name="Huang Q."/>
            <person name="Li B."/>
            <person name="Xuan Z."/>
            <person name="Cao J."/>
            <person name="Asan"/>
            <person name="Wu Z."/>
            <person name="Zhang J."/>
            <person name="Cai Q."/>
            <person name="Bai Y."/>
            <person name="Zhao B."/>
            <person name="Han Y."/>
            <person name="Li Y."/>
            <person name="Li X."/>
            <person name="Wang S."/>
            <person name="Shi Q."/>
            <person name="Liu S."/>
            <person name="Cho W.K."/>
            <person name="Kim J.Y."/>
            <person name="Xu Y."/>
            <person name="Heller-Uszynska K."/>
            <person name="Miao H."/>
            <person name="Cheng Z."/>
            <person name="Zhang S."/>
            <person name="Wu J."/>
            <person name="Yang Y."/>
            <person name="Kang H."/>
            <person name="Li M."/>
            <person name="Liang H."/>
            <person name="Ren X."/>
            <person name="Shi Z."/>
            <person name="Wen M."/>
            <person name="Jian M."/>
            <person name="Yang H."/>
            <person name="Zhang G."/>
            <person name="Yang Z."/>
            <person name="Chen R."/>
            <person name="Liu S."/>
            <person name="Li J."/>
            <person name="Ma L."/>
            <person name="Liu H."/>
            <person name="Zhou Y."/>
            <person name="Zhao J."/>
            <person name="Fang X."/>
            <person name="Li G."/>
            <person name="Fang L."/>
            <person name="Li Y."/>
            <person name="Liu D."/>
            <person name="Zheng H."/>
            <person name="Zhang Y."/>
            <person name="Qin N."/>
            <person name="Li Z."/>
            <person name="Yang G."/>
            <person name="Yang S."/>
            <person name="Bolund L."/>
            <person name="Kristiansen K."/>
            <person name="Zheng H."/>
            <person name="Li S."/>
            <person name="Zhang X."/>
            <person name="Yang H."/>
            <person name="Wang J."/>
            <person name="Sun R."/>
            <person name="Zhang B."/>
            <person name="Jiang S."/>
            <person name="Wang J."/>
            <person name="Du Y."/>
            <person name="Li S."/>
        </authorList>
    </citation>
    <scope>NUCLEOTIDE SEQUENCE [LARGE SCALE GENOMIC DNA]</scope>
    <source>
        <strain evidence="2">cv. 9930</strain>
    </source>
</reference>
<dbReference type="Gramene" id="KGN59654">
    <property type="protein sequence ID" value="KGN59654"/>
    <property type="gene ID" value="Csa_3G836400"/>
</dbReference>
<evidence type="ECO:0000313" key="1">
    <source>
        <dbReference type="EMBL" id="KGN59654.1"/>
    </source>
</evidence>
<sequence length="102" mass="11537">MENSIYTILTIGRWESLNHMNYKFASLRPIHGVLALKFLKWVIKQPGLEPNHLTHILGVLQSCITYLLGQQTLTIQLLVGICIGRSKWIKVPNKAASDPSQQ</sequence>
<evidence type="ECO:0000313" key="2">
    <source>
        <dbReference type="Proteomes" id="UP000029981"/>
    </source>
</evidence>
<gene>
    <name evidence="1" type="ORF">Csa_3G836400</name>
</gene>
<dbReference type="Proteomes" id="UP000029981">
    <property type="component" value="Chromosome 3"/>
</dbReference>
<accession>A0A0A0LFG5</accession>
<reference evidence="1 2" key="3">
    <citation type="journal article" date="2010" name="BMC Genomics">
        <title>Transcriptome sequencing and comparative analysis of cucumber flowers with different sex types.</title>
        <authorList>
            <person name="Guo S."/>
            <person name="Zheng Y."/>
            <person name="Joung J.G."/>
            <person name="Liu S."/>
            <person name="Zhang Z."/>
            <person name="Crasta O.R."/>
            <person name="Sobral B.W."/>
            <person name="Xu Y."/>
            <person name="Huang S."/>
            <person name="Fei Z."/>
        </authorList>
    </citation>
    <scope>NUCLEOTIDE SEQUENCE [LARGE SCALE GENOMIC DNA]</scope>
    <source>
        <strain evidence="2">cv. 9930</strain>
    </source>
</reference>
<reference evidence="1 2" key="4">
    <citation type="journal article" date="2011" name="BMC Genomics">
        <title>RNA-Seq improves annotation of protein-coding genes in the cucumber genome.</title>
        <authorList>
            <person name="Li Z."/>
            <person name="Zhang Z."/>
            <person name="Yan P."/>
            <person name="Huang S."/>
            <person name="Fei Z."/>
            <person name="Lin K."/>
        </authorList>
    </citation>
    <scope>NUCLEOTIDE SEQUENCE [LARGE SCALE GENOMIC DNA]</scope>
    <source>
        <strain evidence="2">cv. 9930</strain>
    </source>
</reference>
<proteinExistence type="predicted"/>
<name>A0A0A0LFG5_CUCSA</name>
<dbReference type="STRING" id="3659.A0A0A0LFG5"/>